<evidence type="ECO:0000256" key="7">
    <source>
        <dbReference type="SAM" id="Phobius"/>
    </source>
</evidence>
<dbReference type="Pfam" id="PF00743">
    <property type="entry name" value="FMO-like"/>
    <property type="match status" value="2"/>
</dbReference>
<sequence>MARTASRIEVIRSPEQSFVCRSGDQLASQQPVSASTIISSRLLDRHLSGEAVIMRVAIVGGGPSGIVQLKVLTEAHWRFSSPPLEVRLFESHSRLGGVFSHHSYEEGELVSSKYLTTFSDFRPRRGDADFFSSDRYLEYLDDYATRFGLWPCISLNTRVKSIRRGDSSEHVVTYRTADGDEMEWECDAVAVCSGVHAVPNMPDLPGIEHVPVVMHSADFKSREQFGKGKTVMIIGSGETGADVCYLAITGDTERRVPSQRFLPWLFGSKPYEYPQLPLDVSQVTLFDSMYVHPLVRDSMIVWNYYHFVALPAGCWLCGGSPHGVDQFAWQRISNHVSAPWRPTKWPLATRIRRFFFHTDIPPVSRTIDVAPIPSHISEDGVAHFPLNGRPESERINETVVKPDVVIFATGYLPAFPFLNTAANDGRKPYPVAFDADVRQIWNSEDPTVGFIGFVRPGFGAIPPLAEMQAMLFAMNLIGQIPKPLDPEDEWHYRIIHPPDARVGYGVEHDSYAYQLAKDIDGAATFTEVLKLAFRTKRGWRLPYIWAAGASFNTKFRMRGPWKWEGAGEVMTGELWETIQRREGLFGNIPLSVIPIIYLGAINLFYLFYALTWGFLAKLRLARPVVIRNEPKRIMREMERAYKLRSNTEPQPERYQDASYEDM</sequence>
<dbReference type="InterPro" id="IPR050346">
    <property type="entry name" value="FMO-like"/>
</dbReference>
<keyword evidence="5" id="KW-0560">Oxidoreductase</keyword>
<dbReference type="PRINTS" id="PR00370">
    <property type="entry name" value="FMOXYGENASE"/>
</dbReference>
<dbReference type="Proteomes" id="UP000827724">
    <property type="component" value="Unassembled WGS sequence"/>
</dbReference>
<feature type="region of interest" description="Disordered" evidence="6">
    <location>
        <begin position="643"/>
        <end position="662"/>
    </location>
</feature>
<dbReference type="SUPFAM" id="SSF51905">
    <property type="entry name" value="FAD/NAD(P)-binding domain"/>
    <property type="match status" value="2"/>
</dbReference>
<keyword evidence="9" id="KW-1185">Reference proteome</keyword>
<keyword evidence="7" id="KW-0472">Membrane</keyword>
<proteinExistence type="inferred from homology"/>
<name>A0A9P8QIK1_9HYPO</name>
<dbReference type="Gene3D" id="3.50.50.60">
    <property type="entry name" value="FAD/NAD(P)-binding domain"/>
    <property type="match status" value="2"/>
</dbReference>
<evidence type="ECO:0000256" key="4">
    <source>
        <dbReference type="ARBA" id="ARBA00022857"/>
    </source>
</evidence>
<evidence type="ECO:0000256" key="3">
    <source>
        <dbReference type="ARBA" id="ARBA00022827"/>
    </source>
</evidence>
<evidence type="ECO:0000256" key="5">
    <source>
        <dbReference type="ARBA" id="ARBA00023002"/>
    </source>
</evidence>
<keyword evidence="7" id="KW-1133">Transmembrane helix</keyword>
<dbReference type="OrthoDB" id="10254665at2759"/>
<dbReference type="InterPro" id="IPR020946">
    <property type="entry name" value="Flavin_mOase-like"/>
</dbReference>
<keyword evidence="4" id="KW-0521">NADP</keyword>
<keyword evidence="3" id="KW-0274">FAD</keyword>
<organism evidence="8 9">
    <name type="scientific">Trichoderma cornu-damae</name>
    <dbReference type="NCBI Taxonomy" id="654480"/>
    <lineage>
        <taxon>Eukaryota</taxon>
        <taxon>Fungi</taxon>
        <taxon>Dikarya</taxon>
        <taxon>Ascomycota</taxon>
        <taxon>Pezizomycotina</taxon>
        <taxon>Sordariomycetes</taxon>
        <taxon>Hypocreomycetidae</taxon>
        <taxon>Hypocreales</taxon>
        <taxon>Hypocreaceae</taxon>
        <taxon>Trichoderma</taxon>
    </lineage>
</organism>
<evidence type="ECO:0008006" key="10">
    <source>
        <dbReference type="Google" id="ProtNLM"/>
    </source>
</evidence>
<dbReference type="InterPro" id="IPR000960">
    <property type="entry name" value="Flavin_mOase"/>
</dbReference>
<dbReference type="GO" id="GO:0004499">
    <property type="term" value="F:N,N-dimethylaniline monooxygenase activity"/>
    <property type="evidence" value="ECO:0007669"/>
    <property type="project" value="InterPro"/>
</dbReference>
<dbReference type="EMBL" id="JAIWOZ010000004">
    <property type="protein sequence ID" value="KAH6606055.1"/>
    <property type="molecule type" value="Genomic_DNA"/>
</dbReference>
<evidence type="ECO:0000313" key="8">
    <source>
        <dbReference type="EMBL" id="KAH6606055.1"/>
    </source>
</evidence>
<comment type="caution">
    <text evidence="8">The sequence shown here is derived from an EMBL/GenBank/DDBJ whole genome shotgun (WGS) entry which is preliminary data.</text>
</comment>
<comment type="similarity">
    <text evidence="1">Belongs to the FMO family.</text>
</comment>
<dbReference type="PANTHER" id="PTHR23023">
    <property type="entry name" value="DIMETHYLANILINE MONOOXYGENASE"/>
    <property type="match status" value="1"/>
</dbReference>
<accession>A0A9P8QIK1</accession>
<evidence type="ECO:0000256" key="2">
    <source>
        <dbReference type="ARBA" id="ARBA00022630"/>
    </source>
</evidence>
<gene>
    <name evidence="8" type="ORF">Trco_005208</name>
</gene>
<protein>
    <recommendedName>
        <fullName evidence="10">FAD/NAD(P)-binding domain-containing protein</fullName>
    </recommendedName>
</protein>
<evidence type="ECO:0000256" key="6">
    <source>
        <dbReference type="SAM" id="MobiDB-lite"/>
    </source>
</evidence>
<dbReference type="GO" id="GO:0050660">
    <property type="term" value="F:flavin adenine dinucleotide binding"/>
    <property type="evidence" value="ECO:0007669"/>
    <property type="project" value="InterPro"/>
</dbReference>
<evidence type="ECO:0000256" key="1">
    <source>
        <dbReference type="ARBA" id="ARBA00009183"/>
    </source>
</evidence>
<dbReference type="GO" id="GO:0050661">
    <property type="term" value="F:NADP binding"/>
    <property type="evidence" value="ECO:0007669"/>
    <property type="project" value="InterPro"/>
</dbReference>
<keyword evidence="2" id="KW-0285">Flavoprotein</keyword>
<feature type="transmembrane region" description="Helical" evidence="7">
    <location>
        <begin position="595"/>
        <end position="615"/>
    </location>
</feature>
<reference evidence="8" key="1">
    <citation type="submission" date="2021-08" db="EMBL/GenBank/DDBJ databases">
        <title>Chromosome-Level Trichoderma cornu-damae using Hi-C Data.</title>
        <authorList>
            <person name="Kim C.S."/>
        </authorList>
    </citation>
    <scope>NUCLEOTIDE SEQUENCE</scope>
    <source>
        <strain evidence="8">KA19-0412C</strain>
    </source>
</reference>
<dbReference type="InterPro" id="IPR036188">
    <property type="entry name" value="FAD/NAD-bd_sf"/>
</dbReference>
<evidence type="ECO:0000313" key="9">
    <source>
        <dbReference type="Proteomes" id="UP000827724"/>
    </source>
</evidence>
<dbReference type="AlphaFoldDB" id="A0A9P8QIK1"/>
<keyword evidence="7" id="KW-0812">Transmembrane</keyword>